<feature type="transmembrane region" description="Helical" evidence="8">
    <location>
        <begin position="227"/>
        <end position="248"/>
    </location>
</feature>
<dbReference type="Pfam" id="PF12698">
    <property type="entry name" value="ABC2_membrane_3"/>
    <property type="match status" value="1"/>
</dbReference>
<protein>
    <submittedName>
        <fullName evidence="10">Membrane protein</fullName>
    </submittedName>
</protein>
<reference evidence="11" key="1">
    <citation type="journal article" date="2019" name="Int. J. Syst. Evol. Microbiol.">
        <title>The Global Catalogue of Microorganisms (GCM) 10K type strain sequencing project: providing services to taxonomists for standard genome sequencing and annotation.</title>
        <authorList>
            <consortium name="The Broad Institute Genomics Platform"/>
            <consortium name="The Broad Institute Genome Sequencing Center for Infectious Disease"/>
            <person name="Wu L."/>
            <person name="Ma J."/>
        </authorList>
    </citation>
    <scope>NUCLEOTIDE SEQUENCE [LARGE SCALE GENOMIC DNA]</scope>
    <source>
        <strain evidence="11">CGMCC 1.15959</strain>
    </source>
</reference>
<dbReference type="InterPro" id="IPR051449">
    <property type="entry name" value="ABC-2_transporter_component"/>
</dbReference>
<feature type="transmembrane region" description="Helical" evidence="8">
    <location>
        <begin position="174"/>
        <end position="197"/>
    </location>
</feature>
<dbReference type="PROSITE" id="PS51012">
    <property type="entry name" value="ABC_TM2"/>
    <property type="match status" value="1"/>
</dbReference>
<feature type="transmembrane region" description="Helical" evidence="8">
    <location>
        <begin position="284"/>
        <end position="305"/>
    </location>
</feature>
<evidence type="ECO:0000313" key="11">
    <source>
        <dbReference type="Proteomes" id="UP000619041"/>
    </source>
</evidence>
<dbReference type="Proteomes" id="UP000619041">
    <property type="component" value="Unassembled WGS sequence"/>
</dbReference>
<keyword evidence="3" id="KW-0813">Transport</keyword>
<accession>A0ABQ1S2L8</accession>
<feature type="transmembrane region" description="Helical" evidence="8">
    <location>
        <begin position="255"/>
        <end position="278"/>
    </location>
</feature>
<sequence>MNGRRLFAMMRKEWLQVIRDPSSLLIAVVLPVLLIFLFGYGVSLDTAKTRIGMSLQDTGEAAQSLAGAFQASPYFEVAEIGPVDRLGNALVAGRIRGIIVIPQDFSQDAARAGGTIQVIADGGQPNTASFVAAYASGVQANWAEARSTERGREAAAPITVEQRFWFNPELASRFFLVPGAIAVVMTMIGSLLTGLVVAREWERGTMEAILSTPVTMAELIVTKVLPYFLLGLVSMTVCTLLAVFVFGVPFRGSPLALLVIASCFLIPALGQGLFISAATKNQFVASQITLLTAFLPAMMLSGFLFEIASMPAWVQWLTTIIPARYLIPSLQTVFIAGDDWGMFARNCLVLLGFGSIFFLLTARVTKRKVA</sequence>
<comment type="caution">
    <text evidence="10">The sequence shown here is derived from an EMBL/GenBank/DDBJ whole genome shotgun (WGS) entry which is preliminary data.</text>
</comment>
<evidence type="ECO:0000256" key="5">
    <source>
        <dbReference type="ARBA" id="ARBA00022692"/>
    </source>
</evidence>
<evidence type="ECO:0000256" key="6">
    <source>
        <dbReference type="ARBA" id="ARBA00022989"/>
    </source>
</evidence>
<keyword evidence="11" id="KW-1185">Reference proteome</keyword>
<evidence type="ECO:0000256" key="3">
    <source>
        <dbReference type="ARBA" id="ARBA00022448"/>
    </source>
</evidence>
<dbReference type="InterPro" id="IPR013525">
    <property type="entry name" value="ABC2_TM"/>
</dbReference>
<name>A0ABQ1S2L8_9SPHN</name>
<dbReference type="Gene3D" id="3.40.1710.10">
    <property type="entry name" value="abc type-2 transporter like domain"/>
    <property type="match status" value="1"/>
</dbReference>
<dbReference type="EMBL" id="BMKL01000001">
    <property type="protein sequence ID" value="GGD91188.1"/>
    <property type="molecule type" value="Genomic_DNA"/>
</dbReference>
<evidence type="ECO:0000256" key="7">
    <source>
        <dbReference type="ARBA" id="ARBA00023136"/>
    </source>
</evidence>
<evidence type="ECO:0000256" key="2">
    <source>
        <dbReference type="ARBA" id="ARBA00007783"/>
    </source>
</evidence>
<keyword evidence="6 8" id="KW-1133">Transmembrane helix</keyword>
<proteinExistence type="inferred from homology"/>
<keyword evidence="4" id="KW-1003">Cell membrane</keyword>
<gene>
    <name evidence="10" type="ORF">GCM10011515_08560</name>
</gene>
<feature type="transmembrane region" description="Helical" evidence="8">
    <location>
        <begin position="343"/>
        <end position="362"/>
    </location>
</feature>
<keyword evidence="7 8" id="KW-0472">Membrane</keyword>
<evidence type="ECO:0000313" key="10">
    <source>
        <dbReference type="EMBL" id="GGD91188.1"/>
    </source>
</evidence>
<evidence type="ECO:0000256" key="8">
    <source>
        <dbReference type="SAM" id="Phobius"/>
    </source>
</evidence>
<dbReference type="PANTHER" id="PTHR30294">
    <property type="entry name" value="MEMBRANE COMPONENT OF ABC TRANSPORTER YHHJ-RELATED"/>
    <property type="match status" value="1"/>
</dbReference>
<evidence type="ECO:0000256" key="1">
    <source>
        <dbReference type="ARBA" id="ARBA00004651"/>
    </source>
</evidence>
<feature type="domain" description="ABC transmembrane type-2" evidence="9">
    <location>
        <begin position="116"/>
        <end position="368"/>
    </location>
</feature>
<keyword evidence="5 8" id="KW-0812">Transmembrane</keyword>
<comment type="subcellular location">
    <subcellularLocation>
        <location evidence="1">Cell membrane</location>
        <topology evidence="1">Multi-pass membrane protein</topology>
    </subcellularLocation>
</comment>
<dbReference type="PANTHER" id="PTHR30294:SF29">
    <property type="entry name" value="MULTIDRUG ABC TRANSPORTER PERMEASE YBHS-RELATED"/>
    <property type="match status" value="1"/>
</dbReference>
<dbReference type="InterPro" id="IPR047817">
    <property type="entry name" value="ABC2_TM_bact-type"/>
</dbReference>
<evidence type="ECO:0000259" key="9">
    <source>
        <dbReference type="PROSITE" id="PS51012"/>
    </source>
</evidence>
<comment type="similarity">
    <text evidence="2">Belongs to the ABC-2 integral membrane protein family.</text>
</comment>
<organism evidence="10 11">
    <name type="scientific">Tsuneonella deserti</name>
    <dbReference type="NCBI Taxonomy" id="2035528"/>
    <lineage>
        <taxon>Bacteria</taxon>
        <taxon>Pseudomonadati</taxon>
        <taxon>Pseudomonadota</taxon>
        <taxon>Alphaproteobacteria</taxon>
        <taxon>Sphingomonadales</taxon>
        <taxon>Erythrobacteraceae</taxon>
        <taxon>Tsuneonella</taxon>
    </lineage>
</organism>
<evidence type="ECO:0000256" key="4">
    <source>
        <dbReference type="ARBA" id="ARBA00022475"/>
    </source>
</evidence>
<feature type="transmembrane region" description="Helical" evidence="8">
    <location>
        <begin position="21"/>
        <end position="42"/>
    </location>
</feature>